<proteinExistence type="predicted"/>
<protein>
    <recommendedName>
        <fullName evidence="4">Histidine kinase</fullName>
    </recommendedName>
</protein>
<keyword evidence="1" id="KW-1133">Transmembrane helix</keyword>
<gene>
    <name evidence="2" type="ORF">LX70_00797</name>
</gene>
<dbReference type="Proteomes" id="UP000238338">
    <property type="component" value="Unassembled WGS sequence"/>
</dbReference>
<evidence type="ECO:0000313" key="2">
    <source>
        <dbReference type="EMBL" id="PQV58977.1"/>
    </source>
</evidence>
<sequence length="157" mass="16944">MNGKYVVGFIVLTALFAGAAVYYLQEYGYYRDIAPASAAAAIRITDLSGAEEPMLTDGFTGIDADSSPLRFRGCFMTPMSLAMLSETYALYPDPTPLNAPSWFDCFDSGRLTEDLASGAAVAFLSEKNIAPGVDRVVAVYPDGHAYAWQQLNESAEK</sequence>
<dbReference type="Pfam" id="PF20044">
    <property type="entry name" value="DUF6446"/>
    <property type="match status" value="1"/>
</dbReference>
<dbReference type="RefSeq" id="WP_105513192.1">
    <property type="nucleotide sequence ID" value="NZ_PVEP01000001.1"/>
</dbReference>
<dbReference type="EMBL" id="PVEP01000001">
    <property type="protein sequence ID" value="PQV58977.1"/>
    <property type="molecule type" value="Genomic_DNA"/>
</dbReference>
<evidence type="ECO:0008006" key="4">
    <source>
        <dbReference type="Google" id="ProtNLM"/>
    </source>
</evidence>
<dbReference type="InterPro" id="IPR045616">
    <property type="entry name" value="DUF6446"/>
</dbReference>
<evidence type="ECO:0000313" key="3">
    <source>
        <dbReference type="Proteomes" id="UP000238338"/>
    </source>
</evidence>
<organism evidence="2 3">
    <name type="scientific">Albidovulum denitrificans</name>
    <dbReference type="NCBI Taxonomy" id="404881"/>
    <lineage>
        <taxon>Bacteria</taxon>
        <taxon>Pseudomonadati</taxon>
        <taxon>Pseudomonadota</taxon>
        <taxon>Alphaproteobacteria</taxon>
        <taxon>Rhodobacterales</taxon>
        <taxon>Paracoccaceae</taxon>
        <taxon>Albidovulum</taxon>
    </lineage>
</organism>
<keyword evidence="1" id="KW-0472">Membrane</keyword>
<reference evidence="2 3" key="1">
    <citation type="submission" date="2018-02" db="EMBL/GenBank/DDBJ databases">
        <title>Genomic Encyclopedia of Archaeal and Bacterial Type Strains, Phase II (KMG-II): from individual species to whole genera.</title>
        <authorList>
            <person name="Goeker M."/>
        </authorList>
    </citation>
    <scope>NUCLEOTIDE SEQUENCE [LARGE SCALE GENOMIC DNA]</scope>
    <source>
        <strain evidence="2 3">DSM 18921</strain>
    </source>
</reference>
<feature type="transmembrane region" description="Helical" evidence="1">
    <location>
        <begin position="6"/>
        <end position="24"/>
    </location>
</feature>
<keyword evidence="1" id="KW-0812">Transmembrane</keyword>
<accession>A0A2S8SDQ2</accession>
<dbReference type="AlphaFoldDB" id="A0A2S8SDQ2"/>
<evidence type="ECO:0000256" key="1">
    <source>
        <dbReference type="SAM" id="Phobius"/>
    </source>
</evidence>
<keyword evidence="3" id="KW-1185">Reference proteome</keyword>
<name>A0A2S8SDQ2_9RHOB</name>
<dbReference type="OrthoDB" id="7819947at2"/>
<comment type="caution">
    <text evidence="2">The sequence shown here is derived from an EMBL/GenBank/DDBJ whole genome shotgun (WGS) entry which is preliminary data.</text>
</comment>